<dbReference type="PANTHER" id="PTHR37984:SF15">
    <property type="entry name" value="INTEGRASE CATALYTIC DOMAIN-CONTAINING PROTEIN"/>
    <property type="match status" value="1"/>
</dbReference>
<dbReference type="InterPro" id="IPR054465">
    <property type="entry name" value="Integrase_p58-like_C"/>
</dbReference>
<dbReference type="Gene3D" id="3.30.420.10">
    <property type="entry name" value="Ribonuclease H-like superfamily/Ribonuclease H"/>
    <property type="match status" value="1"/>
</dbReference>
<protein>
    <recommendedName>
        <fullName evidence="1">Integrase p58-like C-terminal domain-containing protein</fullName>
    </recommendedName>
</protein>
<dbReference type="Proteomes" id="UP001347796">
    <property type="component" value="Unassembled WGS sequence"/>
</dbReference>
<evidence type="ECO:0000313" key="3">
    <source>
        <dbReference type="Proteomes" id="UP001347796"/>
    </source>
</evidence>
<reference evidence="2 3" key="1">
    <citation type="submission" date="2024-01" db="EMBL/GenBank/DDBJ databases">
        <title>The genome of the rayed Mediterranean limpet Patella caerulea (Linnaeus, 1758).</title>
        <authorList>
            <person name="Anh-Thu Weber A."/>
            <person name="Halstead-Nussloch G."/>
        </authorList>
    </citation>
    <scope>NUCLEOTIDE SEQUENCE [LARGE SCALE GENOMIC DNA]</scope>
    <source>
        <strain evidence="2">AATW-2023a</strain>
        <tissue evidence="2">Whole specimen</tissue>
    </source>
</reference>
<dbReference type="GO" id="GO:0003676">
    <property type="term" value="F:nucleic acid binding"/>
    <property type="evidence" value="ECO:0007669"/>
    <property type="project" value="InterPro"/>
</dbReference>
<dbReference type="PANTHER" id="PTHR37984">
    <property type="entry name" value="PROTEIN CBG26694"/>
    <property type="match status" value="1"/>
</dbReference>
<dbReference type="AlphaFoldDB" id="A0AAN8J677"/>
<proteinExistence type="predicted"/>
<dbReference type="InterPro" id="IPR050951">
    <property type="entry name" value="Retrovirus_Pol_polyprotein"/>
</dbReference>
<dbReference type="EMBL" id="JAZGQO010000014">
    <property type="protein sequence ID" value="KAK6169941.1"/>
    <property type="molecule type" value="Genomic_DNA"/>
</dbReference>
<dbReference type="InterPro" id="IPR012337">
    <property type="entry name" value="RNaseH-like_sf"/>
</dbReference>
<name>A0AAN8J677_PATCE</name>
<keyword evidence="3" id="KW-1185">Reference proteome</keyword>
<evidence type="ECO:0000259" key="1">
    <source>
        <dbReference type="Pfam" id="PF22938"/>
    </source>
</evidence>
<gene>
    <name evidence="2" type="ORF">SNE40_018457</name>
</gene>
<feature type="domain" description="Integrase p58-like C-terminal" evidence="1">
    <location>
        <begin position="145"/>
        <end position="177"/>
    </location>
</feature>
<sequence>MVERLNRTIGCMLRSFVDSHQRDWDEYIPMLMMSYRTSVHGTTGVSPAEMMLGRSVKLPIDLVFGGLTPRGEQEFNDDYTYKLVQRMEEVHEFARDKMQAATRHMKRMYDATAGGQSFAQGEAVWIRNNSKKRGLCRKLLPKWCGPFVIIEKLSDLLYRVKDRPNSPSKVVHHDKMRRYKGINQPVWVAKGEIGAQVRPPKIDNFEI</sequence>
<dbReference type="InterPro" id="IPR036397">
    <property type="entry name" value="RNaseH_sf"/>
</dbReference>
<accession>A0AAN8J677</accession>
<organism evidence="2 3">
    <name type="scientific">Patella caerulea</name>
    <name type="common">Rayed Mediterranean limpet</name>
    <dbReference type="NCBI Taxonomy" id="87958"/>
    <lineage>
        <taxon>Eukaryota</taxon>
        <taxon>Metazoa</taxon>
        <taxon>Spiralia</taxon>
        <taxon>Lophotrochozoa</taxon>
        <taxon>Mollusca</taxon>
        <taxon>Gastropoda</taxon>
        <taxon>Patellogastropoda</taxon>
        <taxon>Patelloidea</taxon>
        <taxon>Patellidae</taxon>
        <taxon>Patella</taxon>
    </lineage>
</organism>
<dbReference type="SUPFAM" id="SSF53098">
    <property type="entry name" value="Ribonuclease H-like"/>
    <property type="match status" value="1"/>
</dbReference>
<dbReference type="Pfam" id="PF22938">
    <property type="entry name" value="Integrase_p58_C"/>
    <property type="match status" value="1"/>
</dbReference>
<comment type="caution">
    <text evidence="2">The sequence shown here is derived from an EMBL/GenBank/DDBJ whole genome shotgun (WGS) entry which is preliminary data.</text>
</comment>
<evidence type="ECO:0000313" key="2">
    <source>
        <dbReference type="EMBL" id="KAK6169941.1"/>
    </source>
</evidence>